<reference evidence="1" key="1">
    <citation type="submission" date="2022-04" db="EMBL/GenBank/DDBJ databases">
        <authorList>
            <person name="Xu L."/>
            <person name="Lv Z."/>
        </authorList>
    </citation>
    <scope>NUCLEOTIDE SEQUENCE</scope>
    <source>
        <strain evidence="1">LV_2022a</strain>
    </source>
</reference>
<dbReference type="AlphaFoldDB" id="A0AAE2D1J0"/>
<sequence>MSSESCHKYSTVSIQVSDRPIDLLYHDAYSDDNDGYITSTINNNKLSCDKVTLAGIARRGAMVDVGAIMVKRTRKNVNHEKSLREQNVYFNYLKPKCVIKDKLYETNQL</sequence>
<gene>
    <name evidence="1" type="ORF">MN116_008632</name>
</gene>
<dbReference type="Proteomes" id="UP001292079">
    <property type="component" value="Unassembled WGS sequence"/>
</dbReference>
<comment type="caution">
    <text evidence="1">The sequence shown here is derived from an EMBL/GenBank/DDBJ whole genome shotgun (WGS) entry which is preliminary data.</text>
</comment>
<proteinExistence type="predicted"/>
<organism evidence="1 2">
    <name type="scientific">Schistosoma mekongi</name>
    <name type="common">Parasitic worm</name>
    <dbReference type="NCBI Taxonomy" id="38744"/>
    <lineage>
        <taxon>Eukaryota</taxon>
        <taxon>Metazoa</taxon>
        <taxon>Spiralia</taxon>
        <taxon>Lophotrochozoa</taxon>
        <taxon>Platyhelminthes</taxon>
        <taxon>Trematoda</taxon>
        <taxon>Digenea</taxon>
        <taxon>Strigeidida</taxon>
        <taxon>Schistosomatoidea</taxon>
        <taxon>Schistosomatidae</taxon>
        <taxon>Schistosoma</taxon>
    </lineage>
</organism>
<accession>A0AAE2D1J0</accession>
<name>A0AAE2D1J0_SCHME</name>
<keyword evidence="2" id="KW-1185">Reference proteome</keyword>
<evidence type="ECO:0000313" key="2">
    <source>
        <dbReference type="Proteomes" id="UP001292079"/>
    </source>
</evidence>
<reference evidence="1" key="2">
    <citation type="journal article" date="2023" name="Infect Dis Poverty">
        <title>Chromosome-scale genome of the human blood fluke Schistosoma mekongi and its implications for public health.</title>
        <authorList>
            <person name="Zhou M."/>
            <person name="Xu L."/>
            <person name="Xu D."/>
            <person name="Chen W."/>
            <person name="Khan J."/>
            <person name="Hu Y."/>
            <person name="Huang H."/>
            <person name="Wei H."/>
            <person name="Zhang Y."/>
            <person name="Chusongsang P."/>
            <person name="Tanasarnprasert K."/>
            <person name="Hu X."/>
            <person name="Limpanont Y."/>
            <person name="Lv Z."/>
        </authorList>
    </citation>
    <scope>NUCLEOTIDE SEQUENCE</scope>
    <source>
        <strain evidence="1">LV_2022a</strain>
    </source>
</reference>
<protein>
    <submittedName>
        <fullName evidence="1">Uncharacterized protein</fullName>
    </submittedName>
</protein>
<evidence type="ECO:0000313" key="1">
    <source>
        <dbReference type="EMBL" id="KAK4467696.1"/>
    </source>
</evidence>
<dbReference type="EMBL" id="JALJAT010000008">
    <property type="protein sequence ID" value="KAK4467696.1"/>
    <property type="molecule type" value="Genomic_DNA"/>
</dbReference>